<dbReference type="Proteomes" id="UP001356427">
    <property type="component" value="Unassembled WGS sequence"/>
</dbReference>
<dbReference type="AlphaFoldDB" id="A0AAN8LHZ5"/>
<comment type="caution">
    <text evidence="1">The sequence shown here is derived from an EMBL/GenBank/DDBJ whole genome shotgun (WGS) entry which is preliminary data.</text>
</comment>
<proteinExistence type="predicted"/>
<sequence length="92" mass="10278">MGFELVLKTLPLHCLTHLHLSAIRCEPADHPALEHLRSVLLSQDDCSLTQLSLAGNGRQRSHPRQGCVCGFSQCVCLSVPPWCLWTCQRTQQ</sequence>
<reference evidence="1 2" key="1">
    <citation type="submission" date="2021-04" db="EMBL/GenBank/DDBJ databases">
        <authorList>
            <person name="De Guttry C."/>
            <person name="Zahm M."/>
            <person name="Klopp C."/>
            <person name="Cabau C."/>
            <person name="Louis A."/>
            <person name="Berthelot C."/>
            <person name="Parey E."/>
            <person name="Roest Crollius H."/>
            <person name="Montfort J."/>
            <person name="Robinson-Rechavi M."/>
            <person name="Bucao C."/>
            <person name="Bouchez O."/>
            <person name="Gislard M."/>
            <person name="Lluch J."/>
            <person name="Milhes M."/>
            <person name="Lampietro C."/>
            <person name="Lopez Roques C."/>
            <person name="Donnadieu C."/>
            <person name="Braasch I."/>
            <person name="Desvignes T."/>
            <person name="Postlethwait J."/>
            <person name="Bobe J."/>
            <person name="Wedekind C."/>
            <person name="Guiguen Y."/>
        </authorList>
    </citation>
    <scope>NUCLEOTIDE SEQUENCE [LARGE SCALE GENOMIC DNA]</scope>
    <source>
        <strain evidence="1">Cs_M1</strain>
        <tissue evidence="1">Blood</tissue>
    </source>
</reference>
<name>A0AAN8LHZ5_9TELE</name>
<evidence type="ECO:0000313" key="2">
    <source>
        <dbReference type="Proteomes" id="UP001356427"/>
    </source>
</evidence>
<dbReference type="EMBL" id="JAGTTL010000020">
    <property type="protein sequence ID" value="KAK6307000.1"/>
    <property type="molecule type" value="Genomic_DNA"/>
</dbReference>
<gene>
    <name evidence="1" type="ORF">J4Q44_G00221480</name>
</gene>
<organism evidence="1 2">
    <name type="scientific">Coregonus suidteri</name>
    <dbReference type="NCBI Taxonomy" id="861788"/>
    <lineage>
        <taxon>Eukaryota</taxon>
        <taxon>Metazoa</taxon>
        <taxon>Chordata</taxon>
        <taxon>Craniata</taxon>
        <taxon>Vertebrata</taxon>
        <taxon>Euteleostomi</taxon>
        <taxon>Actinopterygii</taxon>
        <taxon>Neopterygii</taxon>
        <taxon>Teleostei</taxon>
        <taxon>Protacanthopterygii</taxon>
        <taxon>Salmoniformes</taxon>
        <taxon>Salmonidae</taxon>
        <taxon>Coregoninae</taxon>
        <taxon>Coregonus</taxon>
    </lineage>
</organism>
<evidence type="ECO:0000313" key="1">
    <source>
        <dbReference type="EMBL" id="KAK6307000.1"/>
    </source>
</evidence>
<keyword evidence="2" id="KW-1185">Reference proteome</keyword>
<accession>A0AAN8LHZ5</accession>
<protein>
    <submittedName>
        <fullName evidence="1">Uncharacterized protein</fullName>
    </submittedName>
</protein>